<dbReference type="EMBL" id="CP060828">
    <property type="protein sequence ID" value="QNP69030.1"/>
    <property type="molecule type" value="Genomic_DNA"/>
</dbReference>
<dbReference type="InterPro" id="IPR004107">
    <property type="entry name" value="Integrase_SAM-like_N"/>
</dbReference>
<proteinExistence type="predicted"/>
<evidence type="ECO:0000313" key="6">
    <source>
        <dbReference type="Proteomes" id="UP000516052"/>
    </source>
</evidence>
<dbReference type="Pfam" id="PF14659">
    <property type="entry name" value="Phage_int_SAM_3"/>
    <property type="match status" value="1"/>
</dbReference>
<sequence>MRTSAGRGRIYRRCGCRDPQHHQLGARCPRLTTDSGHGTWTFAVDLPNPGPHRTTVRRGGFPTHDLAEQALTRFLDGQAGGCNADPAQTVADYLTTWLATKALVLKPTTMARYRDCVRNDLVPAFGTLKLDQLAHRHISAYVTRQLAAGRGRVTLYRCLATLSSALGDAVREHRLPHNPASPPSCHARHHRNAGSGPPKRQHGSSPTATRPTRRWPTCSSSSSAPACAKAKRWGCTGTTSTSRRASSTCAAPSPPSTTTASSSPLRRPAPAAPGSRSHPASPPPSTVRHNDLPVPAVTPVIPSPDSCSAAPTDAPSHPTTSSTGSTSSPTKPASPRSPSTTCATSQPPSPSAQASR</sequence>
<evidence type="ECO:0000256" key="3">
    <source>
        <dbReference type="SAM" id="MobiDB-lite"/>
    </source>
</evidence>
<feature type="compositionally biased region" description="Low complexity" evidence="3">
    <location>
        <begin position="315"/>
        <end position="356"/>
    </location>
</feature>
<dbReference type="GO" id="GO:0015074">
    <property type="term" value="P:DNA integration"/>
    <property type="evidence" value="ECO:0007669"/>
    <property type="project" value="InterPro"/>
</dbReference>
<dbReference type="InterPro" id="IPR010998">
    <property type="entry name" value="Integrase_recombinase_N"/>
</dbReference>
<organism evidence="5 6">
    <name type="scientific">Streptomyces roseirectus</name>
    <dbReference type="NCBI Taxonomy" id="2768066"/>
    <lineage>
        <taxon>Bacteria</taxon>
        <taxon>Bacillati</taxon>
        <taxon>Actinomycetota</taxon>
        <taxon>Actinomycetes</taxon>
        <taxon>Kitasatosporales</taxon>
        <taxon>Streptomycetaceae</taxon>
        <taxon>Streptomyces</taxon>
    </lineage>
</organism>
<keyword evidence="1 2" id="KW-0238">DNA-binding</keyword>
<name>A0A7H0I8B4_9ACTN</name>
<dbReference type="Gene3D" id="1.10.150.130">
    <property type="match status" value="1"/>
</dbReference>
<dbReference type="SUPFAM" id="SSF56349">
    <property type="entry name" value="DNA breaking-rejoining enzymes"/>
    <property type="match status" value="1"/>
</dbReference>
<feature type="region of interest" description="Disordered" evidence="3">
    <location>
        <begin position="173"/>
        <end position="356"/>
    </location>
</feature>
<evidence type="ECO:0000256" key="2">
    <source>
        <dbReference type="PROSITE-ProRule" id="PRU01248"/>
    </source>
</evidence>
<reference evidence="5 6" key="1">
    <citation type="submission" date="2020-08" db="EMBL/GenBank/DDBJ databases">
        <title>A novel species.</title>
        <authorList>
            <person name="Gao J."/>
        </authorList>
    </citation>
    <scope>NUCLEOTIDE SEQUENCE [LARGE SCALE GENOMIC DNA]</scope>
    <source>
        <strain evidence="5 6">CRXT-G-22</strain>
    </source>
</reference>
<feature type="compositionally biased region" description="Low complexity" evidence="3">
    <location>
        <begin position="206"/>
        <end position="279"/>
    </location>
</feature>
<feature type="domain" description="Core-binding (CB)" evidence="4">
    <location>
        <begin position="88"/>
        <end position="170"/>
    </location>
</feature>
<dbReference type="KEGG" id="sroi:IAG44_05950"/>
<evidence type="ECO:0000259" key="4">
    <source>
        <dbReference type="PROSITE" id="PS51900"/>
    </source>
</evidence>
<dbReference type="GO" id="GO:0003677">
    <property type="term" value="F:DNA binding"/>
    <property type="evidence" value="ECO:0007669"/>
    <property type="project" value="UniProtKB-UniRule"/>
</dbReference>
<dbReference type="PROSITE" id="PS51900">
    <property type="entry name" value="CB"/>
    <property type="match status" value="1"/>
</dbReference>
<gene>
    <name evidence="5" type="ORF">IAG44_05950</name>
</gene>
<protein>
    <recommendedName>
        <fullName evidence="4">Core-binding (CB) domain-containing protein</fullName>
    </recommendedName>
</protein>
<dbReference type="InterPro" id="IPR011010">
    <property type="entry name" value="DNA_brk_join_enz"/>
</dbReference>
<dbReference type="AlphaFoldDB" id="A0A7H0I8B4"/>
<evidence type="ECO:0000256" key="1">
    <source>
        <dbReference type="ARBA" id="ARBA00023125"/>
    </source>
</evidence>
<dbReference type="Proteomes" id="UP000516052">
    <property type="component" value="Chromosome"/>
</dbReference>
<accession>A0A7H0I8B4</accession>
<dbReference type="InterPro" id="IPR044068">
    <property type="entry name" value="CB"/>
</dbReference>
<evidence type="ECO:0000313" key="5">
    <source>
        <dbReference type="EMBL" id="QNP69030.1"/>
    </source>
</evidence>
<keyword evidence="6" id="KW-1185">Reference proteome</keyword>